<dbReference type="EMBL" id="CP079194">
    <property type="protein sequence ID" value="QXT38896.1"/>
    <property type="molecule type" value="Genomic_DNA"/>
</dbReference>
<evidence type="ECO:0000313" key="8">
    <source>
        <dbReference type="EMBL" id="QXT38896.1"/>
    </source>
</evidence>
<evidence type="ECO:0000256" key="1">
    <source>
        <dbReference type="ARBA" id="ARBA00022475"/>
    </source>
</evidence>
<keyword evidence="3 7" id="KW-1133">Transmembrane helix</keyword>
<keyword evidence="4 7" id="KW-0472">Membrane</keyword>
<comment type="similarity">
    <text evidence="7">Belongs to the transglycosylase MltG family.</text>
</comment>
<dbReference type="CDD" id="cd08010">
    <property type="entry name" value="MltG_like"/>
    <property type="match status" value="1"/>
</dbReference>
<evidence type="ECO:0000256" key="4">
    <source>
        <dbReference type="ARBA" id="ARBA00023136"/>
    </source>
</evidence>
<dbReference type="GO" id="GO:0005886">
    <property type="term" value="C:plasma membrane"/>
    <property type="evidence" value="ECO:0007669"/>
    <property type="project" value="UniProtKB-UniRule"/>
</dbReference>
<proteinExistence type="inferred from homology"/>
<keyword evidence="1 7" id="KW-1003">Cell membrane</keyword>
<dbReference type="PANTHER" id="PTHR30518">
    <property type="entry name" value="ENDOLYTIC MUREIN TRANSGLYCOSYLASE"/>
    <property type="match status" value="1"/>
</dbReference>
<comment type="function">
    <text evidence="7">Functions as a peptidoglycan terminase that cleaves nascent peptidoglycan strands endolytically to terminate their elongation.</text>
</comment>
<keyword evidence="9" id="KW-1185">Reference proteome</keyword>
<dbReference type="GO" id="GO:0071555">
    <property type="term" value="P:cell wall organization"/>
    <property type="evidence" value="ECO:0007669"/>
    <property type="project" value="UniProtKB-KW"/>
</dbReference>
<dbReference type="HAMAP" id="MF_02065">
    <property type="entry name" value="MltG"/>
    <property type="match status" value="1"/>
</dbReference>
<keyword evidence="5 7" id="KW-0456">Lyase</keyword>
<evidence type="ECO:0000256" key="2">
    <source>
        <dbReference type="ARBA" id="ARBA00022692"/>
    </source>
</evidence>
<feature type="site" description="Important for catalytic activity" evidence="7">
    <location>
        <position position="260"/>
    </location>
</feature>
<gene>
    <name evidence="7 8" type="primary">mltG</name>
    <name evidence="8" type="ORF">KYE46_13260</name>
</gene>
<protein>
    <recommendedName>
        <fullName evidence="7">Endolytic murein transglycosylase</fullName>
        <ecNumber evidence="7">4.2.2.29</ecNumber>
    </recommendedName>
    <alternativeName>
        <fullName evidence="7">Peptidoglycan lytic transglycosylase</fullName>
    </alternativeName>
    <alternativeName>
        <fullName evidence="7">Peptidoglycan polymerization terminase</fullName>
    </alternativeName>
</protein>
<sequence length="385" mass="41959">MWKHIAANGISFLIVILIAAAAALGWGQHQWTGEGPLTSATFFEVERGDSLRRVSERLEEAGAIRSAEVFRIGVRAADRSGDLRFGNYEIPAGANMATVLEIVTAGGPSSFRYRATYVLRNSGTGELRLSERDPATGEVEEIARFAYEEGVPVEYANLVEEGVPMQYRLIIPEGLTSWQVVHGLMAADFLEGEVQDIPQEGMLAPTTIDVNRGADRGELLADMQAAQEQILAEVWENRAEDIPISTPEEALILASIIEKETSVPEERGRVASVFTNRLNQGMRLQTDPTVIYGVTNGRGILGRGLRQSELRGETPWNTYVIDGLPPTPIANPGRAAIEAAVNPDSTDFVFFVADGTGGHAFATTLEEHNANVARWRAIEAERSNN</sequence>
<dbReference type="AlphaFoldDB" id="A0A8F6TWB5"/>
<reference evidence="8 9" key="1">
    <citation type="submission" date="2021-07" db="EMBL/GenBank/DDBJ databases">
        <title>A novel Jannaschia species isolated from marine dinoflagellate Ceratoperidinium margalefii.</title>
        <authorList>
            <person name="Jiang Y."/>
            <person name="Li Z."/>
        </authorList>
    </citation>
    <scope>NUCLEOTIDE SEQUENCE [LARGE SCALE GENOMIC DNA]</scope>
    <source>
        <strain evidence="8 9">J12C1-MA-4</strain>
    </source>
</reference>
<dbReference type="Pfam" id="PF02618">
    <property type="entry name" value="YceG"/>
    <property type="match status" value="2"/>
</dbReference>
<accession>A0A8F6TWB5</accession>
<evidence type="ECO:0000256" key="5">
    <source>
        <dbReference type="ARBA" id="ARBA00023239"/>
    </source>
</evidence>
<comment type="catalytic activity">
    <reaction evidence="7">
        <text>a peptidoglycan chain = a peptidoglycan chain with N-acetyl-1,6-anhydromuramyl-[peptide] at the reducing end + a peptidoglycan chain with N-acetylglucosamine at the non-reducing end.</text>
        <dbReference type="EC" id="4.2.2.29"/>
    </reaction>
</comment>
<dbReference type="RefSeq" id="WP_219001092.1">
    <property type="nucleotide sequence ID" value="NZ_CP079194.1"/>
</dbReference>
<dbReference type="EC" id="4.2.2.29" evidence="7"/>
<name>A0A8F6TWB5_9RHOB</name>
<dbReference type="GO" id="GO:0008932">
    <property type="term" value="F:lytic endotransglycosylase activity"/>
    <property type="evidence" value="ECO:0007669"/>
    <property type="project" value="UniProtKB-UniRule"/>
</dbReference>
<evidence type="ECO:0000256" key="3">
    <source>
        <dbReference type="ARBA" id="ARBA00022989"/>
    </source>
</evidence>
<dbReference type="PANTHER" id="PTHR30518:SF2">
    <property type="entry name" value="ENDOLYTIC MUREIN TRANSGLYCOSYLASE"/>
    <property type="match status" value="1"/>
</dbReference>
<dbReference type="KEGG" id="gce:KYE46_13260"/>
<keyword evidence="6 7" id="KW-0961">Cell wall biogenesis/degradation</keyword>
<evidence type="ECO:0000256" key="7">
    <source>
        <dbReference type="HAMAP-Rule" id="MF_02065"/>
    </source>
</evidence>
<evidence type="ECO:0000256" key="6">
    <source>
        <dbReference type="ARBA" id="ARBA00023316"/>
    </source>
</evidence>
<keyword evidence="7" id="KW-0997">Cell inner membrane</keyword>
<dbReference type="Proteomes" id="UP000825009">
    <property type="component" value="Chromosome"/>
</dbReference>
<evidence type="ECO:0000313" key="9">
    <source>
        <dbReference type="Proteomes" id="UP000825009"/>
    </source>
</evidence>
<dbReference type="GO" id="GO:0009252">
    <property type="term" value="P:peptidoglycan biosynthetic process"/>
    <property type="evidence" value="ECO:0007669"/>
    <property type="project" value="UniProtKB-UniRule"/>
</dbReference>
<keyword evidence="2 7" id="KW-0812">Transmembrane</keyword>
<organism evidence="8 9">
    <name type="scientific">Gymnodinialimonas ceratoperidinii</name>
    <dbReference type="NCBI Taxonomy" id="2856823"/>
    <lineage>
        <taxon>Bacteria</taxon>
        <taxon>Pseudomonadati</taxon>
        <taxon>Pseudomonadota</taxon>
        <taxon>Alphaproteobacteria</taxon>
        <taxon>Rhodobacterales</taxon>
        <taxon>Paracoccaceae</taxon>
        <taxon>Gymnodinialimonas</taxon>
    </lineage>
</organism>
<dbReference type="NCBIfam" id="TIGR00247">
    <property type="entry name" value="endolytic transglycosylase MltG"/>
    <property type="match status" value="1"/>
</dbReference>
<dbReference type="InterPro" id="IPR003770">
    <property type="entry name" value="MLTG-like"/>
</dbReference>